<name>A0A444YLM3_ARAHY</name>
<evidence type="ECO:0000313" key="3">
    <source>
        <dbReference type="Proteomes" id="UP000289738"/>
    </source>
</evidence>
<comment type="caution">
    <text evidence="2">The sequence shown here is derived from an EMBL/GenBank/DDBJ whole genome shotgun (WGS) entry which is preliminary data.</text>
</comment>
<gene>
    <name evidence="2" type="ORF">Ahy_B06g081686</name>
</gene>
<evidence type="ECO:0000259" key="1">
    <source>
        <dbReference type="Pfam" id="PF10536"/>
    </source>
</evidence>
<dbReference type="InterPro" id="IPR044824">
    <property type="entry name" value="MAIN-like"/>
</dbReference>
<sequence>MWTSETVMETLLCWWIGGGGHRGQGDSGRERQQQHCRWRQKQGMLWRPETHTFHFSIGECAVTLEDVAIIPGLLINGLPVTGPTLSSYEALEGHSSRLQGDRWSTDPSAYIGLDPSTISFADFRQSSRLSDCKQFVWEAYAFDCIEVGVIPADIRQHLVIWSATMSLISFECVEWMRRIG</sequence>
<feature type="domain" description="Aminotransferase-like plant mobile" evidence="1">
    <location>
        <begin position="46"/>
        <end position="87"/>
    </location>
</feature>
<dbReference type="AlphaFoldDB" id="A0A444YLM3"/>
<accession>A0A444YLM3</accession>
<keyword evidence="3" id="KW-1185">Reference proteome</keyword>
<dbReference type="Pfam" id="PF10536">
    <property type="entry name" value="PMD"/>
    <property type="match status" value="1"/>
</dbReference>
<reference evidence="2 3" key="1">
    <citation type="submission" date="2019-01" db="EMBL/GenBank/DDBJ databases">
        <title>Sequencing of cultivated peanut Arachis hypogaea provides insights into genome evolution and oil improvement.</title>
        <authorList>
            <person name="Chen X."/>
        </authorList>
    </citation>
    <scope>NUCLEOTIDE SEQUENCE [LARGE SCALE GENOMIC DNA]</scope>
    <source>
        <strain evidence="3">cv. Fuhuasheng</strain>
        <tissue evidence="2">Leaves</tissue>
    </source>
</reference>
<organism evidence="2 3">
    <name type="scientific">Arachis hypogaea</name>
    <name type="common">Peanut</name>
    <dbReference type="NCBI Taxonomy" id="3818"/>
    <lineage>
        <taxon>Eukaryota</taxon>
        <taxon>Viridiplantae</taxon>
        <taxon>Streptophyta</taxon>
        <taxon>Embryophyta</taxon>
        <taxon>Tracheophyta</taxon>
        <taxon>Spermatophyta</taxon>
        <taxon>Magnoliopsida</taxon>
        <taxon>eudicotyledons</taxon>
        <taxon>Gunneridae</taxon>
        <taxon>Pentapetalae</taxon>
        <taxon>rosids</taxon>
        <taxon>fabids</taxon>
        <taxon>Fabales</taxon>
        <taxon>Fabaceae</taxon>
        <taxon>Papilionoideae</taxon>
        <taxon>50 kb inversion clade</taxon>
        <taxon>dalbergioids sensu lato</taxon>
        <taxon>Dalbergieae</taxon>
        <taxon>Pterocarpus clade</taxon>
        <taxon>Arachis</taxon>
    </lineage>
</organism>
<proteinExistence type="predicted"/>
<dbReference type="InterPro" id="IPR019557">
    <property type="entry name" value="AminoTfrase-like_pln_mobile"/>
</dbReference>
<dbReference type="GO" id="GO:0010073">
    <property type="term" value="P:meristem maintenance"/>
    <property type="evidence" value="ECO:0007669"/>
    <property type="project" value="InterPro"/>
</dbReference>
<dbReference type="PANTHER" id="PTHR46033:SF8">
    <property type="entry name" value="PROTEIN MAINTENANCE OF MERISTEMS-LIKE"/>
    <property type="match status" value="1"/>
</dbReference>
<dbReference type="Proteomes" id="UP000289738">
    <property type="component" value="Chromosome B06"/>
</dbReference>
<dbReference type="PANTHER" id="PTHR46033">
    <property type="entry name" value="PROTEIN MAIN-LIKE 2"/>
    <property type="match status" value="1"/>
</dbReference>
<protein>
    <recommendedName>
        <fullName evidence="1">Aminotransferase-like plant mobile domain-containing protein</fullName>
    </recommendedName>
</protein>
<dbReference type="EMBL" id="SDMP01000016">
    <property type="protein sequence ID" value="RYR02853.1"/>
    <property type="molecule type" value="Genomic_DNA"/>
</dbReference>
<evidence type="ECO:0000313" key="2">
    <source>
        <dbReference type="EMBL" id="RYR02853.1"/>
    </source>
</evidence>